<gene>
    <name evidence="2" type="ORF">A2841_01000</name>
</gene>
<keyword evidence="1" id="KW-0472">Membrane</keyword>
<dbReference type="AlphaFoldDB" id="A0A1F6C5Z5"/>
<evidence type="ECO:0000313" key="3">
    <source>
        <dbReference type="Proteomes" id="UP000178249"/>
    </source>
</evidence>
<accession>A0A1F6C5Z5</accession>
<evidence type="ECO:0000313" key="2">
    <source>
        <dbReference type="EMBL" id="OGG44347.1"/>
    </source>
</evidence>
<organism evidence="2 3">
    <name type="scientific">Candidatus Kaiserbacteria bacterium RIFCSPHIGHO2_01_FULL_48_10</name>
    <dbReference type="NCBI Taxonomy" id="1798476"/>
    <lineage>
        <taxon>Bacteria</taxon>
        <taxon>Candidatus Kaiseribacteriota</taxon>
    </lineage>
</organism>
<feature type="transmembrane region" description="Helical" evidence="1">
    <location>
        <begin position="22"/>
        <end position="45"/>
    </location>
</feature>
<dbReference type="EMBL" id="MFKP01000011">
    <property type="protein sequence ID" value="OGG44347.1"/>
    <property type="molecule type" value="Genomic_DNA"/>
</dbReference>
<keyword evidence="1" id="KW-0812">Transmembrane</keyword>
<keyword evidence="1" id="KW-1133">Transmembrane helix</keyword>
<reference evidence="2 3" key="1">
    <citation type="journal article" date="2016" name="Nat. Commun.">
        <title>Thousands of microbial genomes shed light on interconnected biogeochemical processes in an aquifer system.</title>
        <authorList>
            <person name="Anantharaman K."/>
            <person name="Brown C.T."/>
            <person name="Hug L.A."/>
            <person name="Sharon I."/>
            <person name="Castelle C.J."/>
            <person name="Probst A.J."/>
            <person name="Thomas B.C."/>
            <person name="Singh A."/>
            <person name="Wilkins M.J."/>
            <person name="Karaoz U."/>
            <person name="Brodie E.L."/>
            <person name="Williams K.H."/>
            <person name="Hubbard S.S."/>
            <person name="Banfield J.F."/>
        </authorList>
    </citation>
    <scope>NUCLEOTIDE SEQUENCE [LARGE SCALE GENOMIC DNA]</scope>
</reference>
<evidence type="ECO:0000256" key="1">
    <source>
        <dbReference type="SAM" id="Phobius"/>
    </source>
</evidence>
<comment type="caution">
    <text evidence="2">The sequence shown here is derived from an EMBL/GenBank/DDBJ whole genome shotgun (WGS) entry which is preliminary data.</text>
</comment>
<protein>
    <submittedName>
        <fullName evidence="2">Uncharacterized protein</fullName>
    </submittedName>
</protein>
<name>A0A1F6C5Z5_9BACT</name>
<dbReference type="Proteomes" id="UP000178249">
    <property type="component" value="Unassembled WGS sequence"/>
</dbReference>
<proteinExistence type="predicted"/>
<sequence length="100" mass="11098">MNTERIKTFFTSLLLARPARDWLLVLMVGTALLLCEIAYAGYLFYGIQSGGIVGAPDAAIEVTPTVTAADMEKVLVEYRDRKTDFDTRNFNLPPLSDPAR</sequence>